<dbReference type="PROSITE" id="PS51371">
    <property type="entry name" value="CBS"/>
    <property type="match status" value="2"/>
</dbReference>
<evidence type="ECO:0000256" key="7">
    <source>
        <dbReference type="ARBA" id="ARBA00023136"/>
    </source>
</evidence>
<keyword evidence="14" id="KW-1185">Reference proteome</keyword>
<dbReference type="Gene3D" id="3.30.465.10">
    <property type="match status" value="1"/>
</dbReference>
<feature type="domain" description="CNNM transmembrane" evidence="12">
    <location>
        <begin position="41"/>
        <end position="242"/>
    </location>
</feature>
<dbReference type="EMBL" id="BASZ01000004">
    <property type="protein sequence ID" value="GAD48999.1"/>
    <property type="molecule type" value="Genomic_DNA"/>
</dbReference>
<proteinExistence type="inferred from homology"/>
<protein>
    <submittedName>
        <fullName evidence="13">Putative hemolysin</fullName>
    </submittedName>
</protein>
<dbReference type="InterPro" id="IPR005170">
    <property type="entry name" value="Transptr-assoc_dom"/>
</dbReference>
<comment type="subcellular location">
    <subcellularLocation>
        <location evidence="1">Membrane</location>
        <topology evidence="1">Multi-pass membrane protein</topology>
    </subcellularLocation>
</comment>
<dbReference type="InterPro" id="IPR002550">
    <property type="entry name" value="CNNM"/>
</dbReference>
<feature type="domain" description="CBS" evidence="11">
    <location>
        <begin position="325"/>
        <end position="385"/>
    </location>
</feature>
<keyword evidence="3 9" id="KW-0812">Transmembrane</keyword>
<keyword evidence="4" id="KW-0677">Repeat</keyword>
<dbReference type="InterPro" id="IPR046342">
    <property type="entry name" value="CBS_dom_sf"/>
</dbReference>
<dbReference type="Pfam" id="PF00571">
    <property type="entry name" value="CBS"/>
    <property type="match status" value="2"/>
</dbReference>
<dbReference type="PANTHER" id="PTHR22777">
    <property type="entry name" value="HEMOLYSIN-RELATED"/>
    <property type="match status" value="1"/>
</dbReference>
<feature type="transmembrane region" description="Helical" evidence="10">
    <location>
        <begin position="177"/>
        <end position="199"/>
    </location>
</feature>
<evidence type="ECO:0000256" key="6">
    <source>
        <dbReference type="ARBA" id="ARBA00023122"/>
    </source>
</evidence>
<name>U2ZUE4_9SPHN</name>
<dbReference type="GO" id="GO:0050660">
    <property type="term" value="F:flavin adenine dinucleotide binding"/>
    <property type="evidence" value="ECO:0007669"/>
    <property type="project" value="InterPro"/>
</dbReference>
<dbReference type="CDD" id="cd04590">
    <property type="entry name" value="CBS_pair_CorC_HlyC_assoc"/>
    <property type="match status" value="1"/>
</dbReference>
<evidence type="ECO:0000256" key="9">
    <source>
        <dbReference type="PROSITE-ProRule" id="PRU01193"/>
    </source>
</evidence>
<dbReference type="FunFam" id="3.30.465.10:FF:000023">
    <property type="entry name" value="Magnesium and cobalt transporter"/>
    <property type="match status" value="1"/>
</dbReference>
<accession>U2ZUE4</accession>
<feature type="transmembrane region" description="Helical" evidence="10">
    <location>
        <begin position="107"/>
        <end position="125"/>
    </location>
</feature>
<dbReference type="PROSITE" id="PS51846">
    <property type="entry name" value="CNNM"/>
    <property type="match status" value="1"/>
</dbReference>
<dbReference type="InterPro" id="IPR036318">
    <property type="entry name" value="FAD-bd_PCMH-like_sf"/>
</dbReference>
<dbReference type="GO" id="GO:0005886">
    <property type="term" value="C:plasma membrane"/>
    <property type="evidence" value="ECO:0007669"/>
    <property type="project" value="TreeGrafter"/>
</dbReference>
<keyword evidence="6 8" id="KW-0129">CBS domain</keyword>
<sequence>MNKELTGLTHNAVLRHAFPRGGLSAPNPFAFTLLSASASGVTPFPWTDVLVIAGLIFINGIFAMSELAIVSARPARLQVEAEKGSKAAKAALALEADPGKFLSTVQIGITLVGIIAGAYSGASLGGPVGERLAALGMPLEVADEVGFAVVIVLTTYFSLVVGELVPKQIALRGAERIALIMALPMEWLARAAAPFVWLLDRSSSTLLRLLGIRHAGETGVTAEELQMIFAEATRSGAIEEDERAIMAGVMKLANRPVRELMTPRTELDWIETTADLDAIRELLDETPHSLIPVADGSPDRIVGVVKIRDILARQLAGLPVVLGELARKAVVIPDQLDAMDALRMLQQADVAMALVHDEYGHLEGIVTPNDLLTAIVGQFVGHQDEGDEPMVVKRADGSLLVAGAMPADQMAELLGVVLPEDREYATAAGFVLSVLKKLPQEGEVFEEGGWRFEVVDMDERRIDKLLVERLEQPEDTPDEG</sequence>
<gene>
    <name evidence="13" type="ORF">NT2_04_04120</name>
</gene>
<dbReference type="PANTHER" id="PTHR22777:SF17">
    <property type="entry name" value="UPF0053 PROTEIN SLL0260"/>
    <property type="match status" value="1"/>
</dbReference>
<dbReference type="AlphaFoldDB" id="U2ZUE4"/>
<evidence type="ECO:0000313" key="13">
    <source>
        <dbReference type="EMBL" id="GAD48999.1"/>
    </source>
</evidence>
<dbReference type="Proteomes" id="UP000016568">
    <property type="component" value="Unassembled WGS sequence"/>
</dbReference>
<dbReference type="SMART" id="SM01091">
    <property type="entry name" value="CorC_HlyC"/>
    <property type="match status" value="1"/>
</dbReference>
<organism evidence="13 14">
    <name type="scientific">Caenibius tardaugens NBRC 16725</name>
    <dbReference type="NCBI Taxonomy" id="1219035"/>
    <lineage>
        <taxon>Bacteria</taxon>
        <taxon>Pseudomonadati</taxon>
        <taxon>Pseudomonadota</taxon>
        <taxon>Alphaproteobacteria</taxon>
        <taxon>Sphingomonadales</taxon>
        <taxon>Erythrobacteraceae</taxon>
        <taxon>Caenibius</taxon>
    </lineage>
</organism>
<feature type="transmembrane region" description="Helical" evidence="10">
    <location>
        <begin position="145"/>
        <end position="165"/>
    </location>
</feature>
<evidence type="ECO:0000256" key="2">
    <source>
        <dbReference type="ARBA" id="ARBA00006446"/>
    </source>
</evidence>
<feature type="domain" description="CBS" evidence="11">
    <location>
        <begin position="261"/>
        <end position="320"/>
    </location>
</feature>
<comment type="caution">
    <text evidence="13">The sequence shown here is derived from an EMBL/GenBank/DDBJ whole genome shotgun (WGS) entry which is preliminary data.</text>
</comment>
<dbReference type="eggNOG" id="COG1253">
    <property type="taxonomic scope" value="Bacteria"/>
</dbReference>
<evidence type="ECO:0000256" key="10">
    <source>
        <dbReference type="SAM" id="Phobius"/>
    </source>
</evidence>
<dbReference type="SUPFAM" id="SSF56176">
    <property type="entry name" value="FAD-binding/transporter-associated domain-like"/>
    <property type="match status" value="1"/>
</dbReference>
<evidence type="ECO:0000256" key="1">
    <source>
        <dbReference type="ARBA" id="ARBA00004141"/>
    </source>
</evidence>
<reference evidence="13 14" key="1">
    <citation type="submission" date="2013-09" db="EMBL/GenBank/DDBJ databases">
        <title>Whole genome shotgun sequence of Novosphingobium tardaugens NBRC 16725.</title>
        <authorList>
            <person name="Isaki S."/>
            <person name="Hosoyama A."/>
            <person name="Tsuchikane K."/>
            <person name="Katsumata H."/>
            <person name="Ando Y."/>
            <person name="Yamazaki S."/>
            <person name="Fujita N."/>
        </authorList>
    </citation>
    <scope>NUCLEOTIDE SEQUENCE [LARGE SCALE GENOMIC DNA]</scope>
    <source>
        <strain evidence="13 14">NBRC 16725</strain>
    </source>
</reference>
<dbReference type="Pfam" id="PF01595">
    <property type="entry name" value="CNNM"/>
    <property type="match status" value="1"/>
</dbReference>
<keyword evidence="5 9" id="KW-1133">Transmembrane helix</keyword>
<dbReference type="InterPro" id="IPR000644">
    <property type="entry name" value="CBS_dom"/>
</dbReference>
<evidence type="ECO:0000256" key="3">
    <source>
        <dbReference type="ARBA" id="ARBA00022692"/>
    </source>
</evidence>
<evidence type="ECO:0000259" key="12">
    <source>
        <dbReference type="PROSITE" id="PS51846"/>
    </source>
</evidence>
<evidence type="ECO:0000313" key="14">
    <source>
        <dbReference type="Proteomes" id="UP000016568"/>
    </source>
</evidence>
<evidence type="ECO:0000256" key="5">
    <source>
        <dbReference type="ARBA" id="ARBA00022989"/>
    </source>
</evidence>
<dbReference type="Gene3D" id="3.10.580.10">
    <property type="entry name" value="CBS-domain"/>
    <property type="match status" value="1"/>
</dbReference>
<keyword evidence="7 9" id="KW-0472">Membrane</keyword>
<dbReference type="InterPro" id="IPR016169">
    <property type="entry name" value="FAD-bd_PCMH_sub2"/>
</dbReference>
<feature type="transmembrane region" description="Helical" evidence="10">
    <location>
        <begin position="49"/>
        <end position="70"/>
    </location>
</feature>
<evidence type="ECO:0000259" key="11">
    <source>
        <dbReference type="PROSITE" id="PS51371"/>
    </source>
</evidence>
<comment type="similarity">
    <text evidence="2">Belongs to the UPF0053 family. Hemolysin C subfamily.</text>
</comment>
<dbReference type="Pfam" id="PF03471">
    <property type="entry name" value="CorC_HlyC"/>
    <property type="match status" value="1"/>
</dbReference>
<dbReference type="SUPFAM" id="SSF54631">
    <property type="entry name" value="CBS-domain pair"/>
    <property type="match status" value="1"/>
</dbReference>
<evidence type="ECO:0000256" key="8">
    <source>
        <dbReference type="PROSITE-ProRule" id="PRU00703"/>
    </source>
</evidence>
<evidence type="ECO:0000256" key="4">
    <source>
        <dbReference type="ARBA" id="ARBA00022737"/>
    </source>
</evidence>
<dbReference type="InterPro" id="IPR044751">
    <property type="entry name" value="Ion_transp-like_CBS"/>
</dbReference>